<feature type="transmembrane region" description="Helical" evidence="1">
    <location>
        <begin position="94"/>
        <end position="117"/>
    </location>
</feature>
<proteinExistence type="predicted"/>
<organism evidence="2 3">
    <name type="scientific">Eubacterium ruminantium</name>
    <dbReference type="NCBI Taxonomy" id="42322"/>
    <lineage>
        <taxon>Bacteria</taxon>
        <taxon>Bacillati</taxon>
        <taxon>Bacillota</taxon>
        <taxon>Clostridia</taxon>
        <taxon>Eubacteriales</taxon>
        <taxon>Eubacteriaceae</taxon>
        <taxon>Eubacterium</taxon>
    </lineage>
</organism>
<keyword evidence="1" id="KW-0812">Transmembrane</keyword>
<keyword evidence="3" id="KW-1185">Reference proteome</keyword>
<evidence type="ECO:0000256" key="1">
    <source>
        <dbReference type="SAM" id="Phobius"/>
    </source>
</evidence>
<name>A0A1T4NIM5_9FIRM</name>
<sequence>MKPMNDKSKTHKFHITNFLKSPASLAILINLIILVLALVFCNIKYEVSDDYIVDSVISGAYTQKSIGYYDVHLLFSNILLGYPLKILYTLIPGISWYFVFIIGLSFVALTALTYVFIKRYGMGIFTYLYLIFLTYFSADLYVIPQFTKTSVAAAVAGGVLFISGLFSEQKKGRIINIILGSLIAILGIFLRFQAIFIALPFLFILFIFYSISSIKKSSFSSELKKIIIRFAACLFLIGIAYAGKYINKALWSRQASYDNFRNYATLRSDITDVSFLGYDSVKEDFEAIGLNETDYLMFRSWCFMDRNIYDDATLSNVHKILKNASDKVTHNVNYLGENLLTRDYMRYRVCWGIFIIFVIMTILCPSGFAYYIISMLVALAGLLYFSWVGRVVYRVEYTIFISCAIVIMLCGNQVKDVPKQLKKAIKYISLTALLIQAFAFIPDSASKRTDEEYSQNIYDSLISSGSYNVKKYHTNVYDRQLYADFLRYVENNDDKYFVMDFSSSIQIMYFNYKPWERIPMGFFNENYMHFGSVTMQYPAEKQLLIDHGLDPDSPIKNLVNDDIYLVDNYYSDVKLRFIQKYYYPNARKELVDIVNGLYIWKIKKQ</sequence>
<accession>A0A1T4NIM5</accession>
<keyword evidence="1" id="KW-1133">Transmembrane helix</keyword>
<evidence type="ECO:0000313" key="2">
    <source>
        <dbReference type="EMBL" id="SJZ79084.1"/>
    </source>
</evidence>
<feature type="transmembrane region" description="Helical" evidence="1">
    <location>
        <begin position="345"/>
        <end position="363"/>
    </location>
</feature>
<feature type="transmembrane region" description="Helical" evidence="1">
    <location>
        <begin position="149"/>
        <end position="167"/>
    </location>
</feature>
<feature type="transmembrane region" description="Helical" evidence="1">
    <location>
        <begin position="174"/>
        <end position="190"/>
    </location>
</feature>
<feature type="transmembrane region" description="Helical" evidence="1">
    <location>
        <begin position="226"/>
        <end position="243"/>
    </location>
</feature>
<gene>
    <name evidence="2" type="ORF">SAMN02745110_01603</name>
</gene>
<protein>
    <recommendedName>
        <fullName evidence="4">Dolichyl-phosphate-mannose-protein mannosyltransferase</fullName>
    </recommendedName>
</protein>
<keyword evidence="1" id="KW-0472">Membrane</keyword>
<feature type="transmembrane region" description="Helical" evidence="1">
    <location>
        <begin position="23"/>
        <end position="45"/>
    </location>
</feature>
<dbReference type="AlphaFoldDB" id="A0A1T4NIM5"/>
<evidence type="ECO:0000313" key="3">
    <source>
        <dbReference type="Proteomes" id="UP000189857"/>
    </source>
</evidence>
<dbReference type="Proteomes" id="UP000189857">
    <property type="component" value="Unassembled WGS sequence"/>
</dbReference>
<feature type="transmembrane region" description="Helical" evidence="1">
    <location>
        <begin position="393"/>
        <end position="412"/>
    </location>
</feature>
<dbReference type="EMBL" id="FUXA01000009">
    <property type="protein sequence ID" value="SJZ79084.1"/>
    <property type="molecule type" value="Genomic_DNA"/>
</dbReference>
<feature type="transmembrane region" description="Helical" evidence="1">
    <location>
        <begin position="124"/>
        <end position="143"/>
    </location>
</feature>
<reference evidence="2 3" key="1">
    <citation type="submission" date="2017-02" db="EMBL/GenBank/DDBJ databases">
        <authorList>
            <person name="Peterson S.W."/>
        </authorList>
    </citation>
    <scope>NUCLEOTIDE SEQUENCE [LARGE SCALE GENOMIC DNA]</scope>
    <source>
        <strain evidence="2 3">ATCC 17233</strain>
    </source>
</reference>
<evidence type="ECO:0008006" key="4">
    <source>
        <dbReference type="Google" id="ProtNLM"/>
    </source>
</evidence>
<dbReference type="RefSeq" id="WP_078787445.1">
    <property type="nucleotide sequence ID" value="NZ_FMTO01000008.1"/>
</dbReference>